<evidence type="ECO:0000256" key="2">
    <source>
        <dbReference type="ARBA" id="ARBA00022694"/>
    </source>
</evidence>
<evidence type="ECO:0000313" key="6">
    <source>
        <dbReference type="EMBL" id="GFO08113.1"/>
    </source>
</evidence>
<dbReference type="Pfam" id="PF01416">
    <property type="entry name" value="PseudoU_synth_1"/>
    <property type="match status" value="1"/>
</dbReference>
<keyword evidence="7" id="KW-1185">Reference proteome</keyword>
<feature type="domain" description="Pseudouridine synthase I TruA alpha/beta" evidence="5">
    <location>
        <begin position="197"/>
        <end position="326"/>
    </location>
</feature>
<dbReference type="InterPro" id="IPR020103">
    <property type="entry name" value="PsdUridine_synth_cat_dom_sf"/>
</dbReference>
<dbReference type="GO" id="GO:0160147">
    <property type="term" value="F:tRNA pseudouridine(38-40) synthase activity"/>
    <property type="evidence" value="ECO:0007669"/>
    <property type="project" value="UniProtKB-EC"/>
</dbReference>
<dbReference type="InterPro" id="IPR020094">
    <property type="entry name" value="TruA/RsuA/RluB/E/F_N"/>
</dbReference>
<dbReference type="HAMAP" id="MF_00171">
    <property type="entry name" value="TruA"/>
    <property type="match status" value="1"/>
</dbReference>
<dbReference type="Proteomes" id="UP000735302">
    <property type="component" value="Unassembled WGS sequence"/>
</dbReference>
<dbReference type="EC" id="5.4.99.12" evidence="4"/>
<dbReference type="InterPro" id="IPR020095">
    <property type="entry name" value="PsdUridine_synth_TruA_C"/>
</dbReference>
<dbReference type="InterPro" id="IPR001406">
    <property type="entry name" value="PsdUridine_synth_TruA"/>
</dbReference>
<protein>
    <recommendedName>
        <fullName evidence="4">tRNA pseudouridine synthase</fullName>
        <ecNumber evidence="4">5.4.99.12</ecNumber>
    </recommendedName>
</protein>
<dbReference type="EMBL" id="BLXT01003952">
    <property type="protein sequence ID" value="GFO08113.1"/>
    <property type="molecule type" value="Genomic_DNA"/>
</dbReference>
<evidence type="ECO:0000256" key="1">
    <source>
        <dbReference type="ARBA" id="ARBA00009375"/>
    </source>
</evidence>
<accession>A0AAV4ANH6</accession>
<name>A0AAV4ANH6_9GAST</name>
<dbReference type="GO" id="GO:0003723">
    <property type="term" value="F:RNA binding"/>
    <property type="evidence" value="ECO:0007669"/>
    <property type="project" value="InterPro"/>
</dbReference>
<evidence type="ECO:0000256" key="3">
    <source>
        <dbReference type="ARBA" id="ARBA00023235"/>
    </source>
</evidence>
<reference evidence="6 7" key="1">
    <citation type="journal article" date="2021" name="Elife">
        <title>Chloroplast acquisition without the gene transfer in kleptoplastic sea slugs, Plakobranchus ocellatus.</title>
        <authorList>
            <person name="Maeda T."/>
            <person name="Takahashi S."/>
            <person name="Yoshida T."/>
            <person name="Shimamura S."/>
            <person name="Takaki Y."/>
            <person name="Nagai Y."/>
            <person name="Toyoda A."/>
            <person name="Suzuki Y."/>
            <person name="Arimoto A."/>
            <person name="Ishii H."/>
            <person name="Satoh N."/>
            <person name="Nishiyama T."/>
            <person name="Hasebe M."/>
            <person name="Maruyama T."/>
            <person name="Minagawa J."/>
            <person name="Obokata J."/>
            <person name="Shigenobu S."/>
        </authorList>
    </citation>
    <scope>NUCLEOTIDE SEQUENCE [LARGE SCALE GENOMIC DNA]</scope>
</reference>
<dbReference type="PANTHER" id="PTHR11142:SF0">
    <property type="entry name" value="TRNA PSEUDOURIDINE SYNTHASE-LIKE 1"/>
    <property type="match status" value="1"/>
</dbReference>
<gene>
    <name evidence="6" type="ORF">PoB_003461800</name>
</gene>
<organism evidence="6 7">
    <name type="scientific">Plakobranchus ocellatus</name>
    <dbReference type="NCBI Taxonomy" id="259542"/>
    <lineage>
        <taxon>Eukaryota</taxon>
        <taxon>Metazoa</taxon>
        <taxon>Spiralia</taxon>
        <taxon>Lophotrochozoa</taxon>
        <taxon>Mollusca</taxon>
        <taxon>Gastropoda</taxon>
        <taxon>Heterobranchia</taxon>
        <taxon>Euthyneura</taxon>
        <taxon>Panpulmonata</taxon>
        <taxon>Sacoglossa</taxon>
        <taxon>Placobranchoidea</taxon>
        <taxon>Plakobranchidae</taxon>
        <taxon>Plakobranchus</taxon>
    </lineage>
</organism>
<dbReference type="Gene3D" id="3.30.70.580">
    <property type="entry name" value="Pseudouridine synthase I, catalytic domain, N-terminal subdomain"/>
    <property type="match status" value="1"/>
</dbReference>
<dbReference type="GO" id="GO:0031119">
    <property type="term" value="P:tRNA pseudouridine synthesis"/>
    <property type="evidence" value="ECO:0007669"/>
    <property type="project" value="TreeGrafter"/>
</dbReference>
<evidence type="ECO:0000259" key="5">
    <source>
        <dbReference type="Pfam" id="PF01416"/>
    </source>
</evidence>
<keyword evidence="3 4" id="KW-0413">Isomerase</keyword>
<dbReference type="Gene3D" id="3.30.70.660">
    <property type="entry name" value="Pseudouridine synthase I, catalytic domain, C-terminal subdomain"/>
    <property type="match status" value="1"/>
</dbReference>
<comment type="caution">
    <text evidence="6">The sequence shown here is derived from an EMBL/GenBank/DDBJ whole genome shotgun (WGS) entry which is preliminary data.</text>
</comment>
<sequence>MGRFLIYFSYIGTRYSGVQQQLNAIKKGKPVKTAGGVLEEALLGLKPVNSPRIQISSRTDKGVHAIRNTCHVDLEHPNEGEDYDPAVITNVANYNLLKMGEDVRVMETRQVAENFHSRYSATGRKYVYRLAHVTKPGTSMHLSGLDQSRKAFFKELKRYTVRSKYPKLALGSPKPCLDLDKLVICRNKVDMNKLLQAASLLSGIHNFTAFSNKHKERSGDKPPPHPVKLLTIGVKRGQPFGQNLLSCGEDITVTENIEFWDIHVRAKSFLYKMVRRCVGGMMLVATDAISLADLKNILDNPRRDFPFTSRISFCEDGLFLADVEYPPEAFDMTNCEVKNSVNRETSNSKCLNEGEGQELENCAAKSELSNQFNFQNCCSIKENKAGDREGDGAGRVIEDICPVDNKDSAVLEDAENCLR</sequence>
<comment type="catalytic activity">
    <reaction evidence="4">
        <text>uridine(38/39/40) in tRNA = pseudouridine(38/39/40) in tRNA</text>
        <dbReference type="Rhea" id="RHEA:22376"/>
        <dbReference type="Rhea" id="RHEA-COMP:10085"/>
        <dbReference type="Rhea" id="RHEA-COMP:10087"/>
        <dbReference type="ChEBI" id="CHEBI:65314"/>
        <dbReference type="ChEBI" id="CHEBI:65315"/>
        <dbReference type="EC" id="5.4.99.12"/>
    </reaction>
</comment>
<dbReference type="InterPro" id="IPR020097">
    <property type="entry name" value="PsdUridine_synth_TruA_a/b_dom"/>
</dbReference>
<dbReference type="SUPFAM" id="SSF55120">
    <property type="entry name" value="Pseudouridine synthase"/>
    <property type="match status" value="1"/>
</dbReference>
<dbReference type="AlphaFoldDB" id="A0AAV4ANH6"/>
<dbReference type="PANTHER" id="PTHR11142">
    <property type="entry name" value="PSEUDOURIDYLATE SYNTHASE"/>
    <property type="match status" value="1"/>
</dbReference>
<comment type="similarity">
    <text evidence="1 4">Belongs to the tRNA pseudouridine synthase TruA family.</text>
</comment>
<proteinExistence type="inferred from homology"/>
<evidence type="ECO:0000256" key="4">
    <source>
        <dbReference type="RuleBase" id="RU003792"/>
    </source>
</evidence>
<keyword evidence="2 4" id="KW-0819">tRNA processing</keyword>
<evidence type="ECO:0000313" key="7">
    <source>
        <dbReference type="Proteomes" id="UP000735302"/>
    </source>
</evidence>